<reference evidence="2" key="1">
    <citation type="journal article" date="2020" name="bioRxiv">
        <title>Chromosome-level reference genome of the European wasp spider Argiope bruennichi: a resource for studies on range expansion and evolutionary adaptation.</title>
        <authorList>
            <person name="Sheffer M.M."/>
            <person name="Hoppe A."/>
            <person name="Krehenwinkel H."/>
            <person name="Uhl G."/>
            <person name="Kuss A.W."/>
            <person name="Jensen L."/>
            <person name="Jensen C."/>
            <person name="Gillespie R.G."/>
            <person name="Hoff K.J."/>
            <person name="Prost S."/>
        </authorList>
    </citation>
    <scope>NUCLEOTIDE SEQUENCE</scope>
</reference>
<keyword evidence="3" id="KW-1185">Reference proteome</keyword>
<dbReference type="Proteomes" id="UP000807504">
    <property type="component" value="Unassembled WGS sequence"/>
</dbReference>
<proteinExistence type="predicted"/>
<keyword evidence="1" id="KW-0732">Signal</keyword>
<organism evidence="2 3">
    <name type="scientific">Argiope bruennichi</name>
    <name type="common">Wasp spider</name>
    <name type="synonym">Aranea bruennichi</name>
    <dbReference type="NCBI Taxonomy" id="94029"/>
    <lineage>
        <taxon>Eukaryota</taxon>
        <taxon>Metazoa</taxon>
        <taxon>Ecdysozoa</taxon>
        <taxon>Arthropoda</taxon>
        <taxon>Chelicerata</taxon>
        <taxon>Arachnida</taxon>
        <taxon>Araneae</taxon>
        <taxon>Araneomorphae</taxon>
        <taxon>Entelegynae</taxon>
        <taxon>Araneoidea</taxon>
        <taxon>Araneidae</taxon>
        <taxon>Argiope</taxon>
    </lineage>
</organism>
<evidence type="ECO:0000313" key="3">
    <source>
        <dbReference type="Proteomes" id="UP000807504"/>
    </source>
</evidence>
<evidence type="ECO:0000313" key="2">
    <source>
        <dbReference type="EMBL" id="KAF8763232.1"/>
    </source>
</evidence>
<evidence type="ECO:0000256" key="1">
    <source>
        <dbReference type="SAM" id="SignalP"/>
    </source>
</evidence>
<dbReference type="AlphaFoldDB" id="A0A8T0DXM5"/>
<dbReference type="EMBL" id="JABXBU010002231">
    <property type="protein sequence ID" value="KAF8763232.1"/>
    <property type="molecule type" value="Genomic_DNA"/>
</dbReference>
<feature type="signal peptide" evidence="1">
    <location>
        <begin position="1"/>
        <end position="21"/>
    </location>
</feature>
<feature type="chain" id="PRO_5035759428" evidence="1">
    <location>
        <begin position="22"/>
        <end position="151"/>
    </location>
</feature>
<protein>
    <submittedName>
        <fullName evidence="2">Uncharacterized protein</fullName>
    </submittedName>
</protein>
<reference evidence="2" key="2">
    <citation type="submission" date="2020-06" db="EMBL/GenBank/DDBJ databases">
        <authorList>
            <person name="Sheffer M."/>
        </authorList>
    </citation>
    <scope>NUCLEOTIDE SEQUENCE</scope>
</reference>
<name>A0A8T0DXM5_ARGBR</name>
<gene>
    <name evidence="2" type="ORF">HNY73_021435</name>
</gene>
<accession>A0A8T0DXM5</accession>
<sequence>MWSKIIPSVLGIFCLVVLIQSKVPEPDNLEDYYDCWTYAECVSTGAPYQSILGCFNSLTFTEIQPIFHYVNESFYEYHTKSIPVAIKEYCALNGDEQVNAYDKTLKGIFSYQDMACDSPQMKHECKSSEKLLTCFFSLLNKLKKQDMCKLN</sequence>
<comment type="caution">
    <text evidence="2">The sequence shown here is derived from an EMBL/GenBank/DDBJ whole genome shotgun (WGS) entry which is preliminary data.</text>
</comment>